<dbReference type="Gene3D" id="1.10.150.240">
    <property type="entry name" value="Putative phosphatase, domain 2"/>
    <property type="match status" value="1"/>
</dbReference>
<dbReference type="InterPro" id="IPR023214">
    <property type="entry name" value="HAD_sf"/>
</dbReference>
<dbReference type="PANTHER" id="PTHR43481">
    <property type="entry name" value="FRUCTOSE-1-PHOSPHATE PHOSPHATASE"/>
    <property type="match status" value="1"/>
</dbReference>
<keyword evidence="2" id="KW-1185">Reference proteome</keyword>
<dbReference type="InterPro" id="IPR051806">
    <property type="entry name" value="HAD-like_SPP"/>
</dbReference>
<evidence type="ECO:0000313" key="1">
    <source>
        <dbReference type="EMBL" id="GAA1813870.1"/>
    </source>
</evidence>
<dbReference type="RefSeq" id="WP_344133908.1">
    <property type="nucleotide sequence ID" value="NZ_BAAALT010000126.1"/>
</dbReference>
<dbReference type="SUPFAM" id="SSF56784">
    <property type="entry name" value="HAD-like"/>
    <property type="match status" value="1"/>
</dbReference>
<dbReference type="InterPro" id="IPR023198">
    <property type="entry name" value="PGP-like_dom2"/>
</dbReference>
<dbReference type="InterPro" id="IPR036412">
    <property type="entry name" value="HAD-like_sf"/>
</dbReference>
<dbReference type="InterPro" id="IPR006439">
    <property type="entry name" value="HAD-SF_hydro_IA"/>
</dbReference>
<dbReference type="SFLD" id="SFLDG01129">
    <property type="entry name" value="C1.5:_HAD__Beta-PGM__Phosphata"/>
    <property type="match status" value="1"/>
</dbReference>
<dbReference type="SFLD" id="SFLDS00003">
    <property type="entry name" value="Haloacid_Dehalogenase"/>
    <property type="match status" value="1"/>
</dbReference>
<accession>A0ABP4YLU7</accession>
<organism evidence="1 2">
    <name type="scientific">Luedemannella flava</name>
    <dbReference type="NCBI Taxonomy" id="349316"/>
    <lineage>
        <taxon>Bacteria</taxon>
        <taxon>Bacillati</taxon>
        <taxon>Actinomycetota</taxon>
        <taxon>Actinomycetes</taxon>
        <taxon>Micromonosporales</taxon>
        <taxon>Micromonosporaceae</taxon>
        <taxon>Luedemannella</taxon>
    </lineage>
</organism>
<protein>
    <submittedName>
        <fullName evidence="1">HAD family phosphatase</fullName>
    </submittedName>
</protein>
<name>A0ABP4YLU7_9ACTN</name>
<dbReference type="Gene3D" id="3.40.50.1000">
    <property type="entry name" value="HAD superfamily/HAD-like"/>
    <property type="match status" value="1"/>
</dbReference>
<comment type="caution">
    <text evidence="1">The sequence shown here is derived from an EMBL/GenBank/DDBJ whole genome shotgun (WGS) entry which is preliminary data.</text>
</comment>
<sequence length="226" mass="23811">MTPPQPAAVLFDMDGTLVDSERIWSIALGELAREYGGELSDAVRLAMIGTSSVETMRLLHEDLGQPWRDPADGSRWIAARMVDLLATELTWLPGARELLAEVRAAGIPTALVTSTGRRLVDVAMRTIGATNFDVVVTADDVTVRKPDPMPYLTAAAALGVDPADCVAIEDSRAGVASALAAGCVVIAVPQEVPVTVVAERLHLRDGLLGVDLAALRDLVEGAAVHS</sequence>
<dbReference type="Pfam" id="PF13419">
    <property type="entry name" value="HAD_2"/>
    <property type="match status" value="1"/>
</dbReference>
<dbReference type="InterPro" id="IPR041492">
    <property type="entry name" value="HAD_2"/>
</dbReference>
<dbReference type="CDD" id="cd07505">
    <property type="entry name" value="HAD_BPGM-like"/>
    <property type="match status" value="1"/>
</dbReference>
<dbReference type="NCBIfam" id="TIGR01509">
    <property type="entry name" value="HAD-SF-IA-v3"/>
    <property type="match status" value="1"/>
</dbReference>
<proteinExistence type="predicted"/>
<dbReference type="SFLD" id="SFLDG01135">
    <property type="entry name" value="C1.5.6:_HAD__Beta-PGM__Phospha"/>
    <property type="match status" value="1"/>
</dbReference>
<dbReference type="PANTHER" id="PTHR43481:SF4">
    <property type="entry name" value="GLYCEROL-1-PHOSPHATE PHOSPHOHYDROLASE 1-RELATED"/>
    <property type="match status" value="1"/>
</dbReference>
<reference evidence="2" key="1">
    <citation type="journal article" date="2019" name="Int. J. Syst. Evol. Microbiol.">
        <title>The Global Catalogue of Microorganisms (GCM) 10K type strain sequencing project: providing services to taxonomists for standard genome sequencing and annotation.</title>
        <authorList>
            <consortium name="The Broad Institute Genomics Platform"/>
            <consortium name="The Broad Institute Genome Sequencing Center for Infectious Disease"/>
            <person name="Wu L."/>
            <person name="Ma J."/>
        </authorList>
    </citation>
    <scope>NUCLEOTIDE SEQUENCE [LARGE SCALE GENOMIC DNA]</scope>
    <source>
        <strain evidence="2">JCM 13250</strain>
    </source>
</reference>
<dbReference type="Proteomes" id="UP001500218">
    <property type="component" value="Unassembled WGS sequence"/>
</dbReference>
<dbReference type="EMBL" id="BAAALT010000126">
    <property type="protein sequence ID" value="GAA1813870.1"/>
    <property type="molecule type" value="Genomic_DNA"/>
</dbReference>
<gene>
    <name evidence="1" type="ORF">GCM10009682_38640</name>
</gene>
<evidence type="ECO:0000313" key="2">
    <source>
        <dbReference type="Proteomes" id="UP001500218"/>
    </source>
</evidence>